<dbReference type="Gene3D" id="1.10.10.10">
    <property type="entry name" value="Winged helix-like DNA-binding domain superfamily/Winged helix DNA-binding domain"/>
    <property type="match status" value="1"/>
</dbReference>
<proteinExistence type="predicted"/>
<dbReference type="GO" id="GO:0043200">
    <property type="term" value="P:response to amino acid"/>
    <property type="evidence" value="ECO:0007669"/>
    <property type="project" value="TreeGrafter"/>
</dbReference>
<dbReference type="AlphaFoldDB" id="A0A6J4TQS2"/>
<dbReference type="SUPFAM" id="SSF46785">
    <property type="entry name" value="Winged helix' DNA-binding domain"/>
    <property type="match status" value="1"/>
</dbReference>
<dbReference type="InterPro" id="IPR011008">
    <property type="entry name" value="Dimeric_a/b-barrel"/>
</dbReference>
<dbReference type="GO" id="GO:0005829">
    <property type="term" value="C:cytosol"/>
    <property type="evidence" value="ECO:0007669"/>
    <property type="project" value="TreeGrafter"/>
</dbReference>
<sequence length="148" mass="16582">MERMDDMDRKILSLLVADGRRTFDDIGRRVSLSSPSVKRRVDRLRASGAIQGYTAVLDPAALGWGTEALVELFYAPGTLLDEVAERLRELPQVVEAWSVTGEADAIARVRTQDNADLERLIMDLQRDGRVQRTRSQVVMSRLVQRTGA</sequence>
<organism evidence="5">
    <name type="scientific">uncultured Solirubrobacteraceae bacterium</name>
    <dbReference type="NCBI Taxonomy" id="1162706"/>
    <lineage>
        <taxon>Bacteria</taxon>
        <taxon>Bacillati</taxon>
        <taxon>Actinomycetota</taxon>
        <taxon>Thermoleophilia</taxon>
        <taxon>Solirubrobacterales</taxon>
        <taxon>Solirubrobacteraceae</taxon>
        <taxon>environmental samples</taxon>
    </lineage>
</organism>
<dbReference type="SUPFAM" id="SSF54909">
    <property type="entry name" value="Dimeric alpha+beta barrel"/>
    <property type="match status" value="1"/>
</dbReference>
<keyword evidence="3" id="KW-0804">Transcription</keyword>
<evidence type="ECO:0000256" key="3">
    <source>
        <dbReference type="ARBA" id="ARBA00023163"/>
    </source>
</evidence>
<dbReference type="InterPro" id="IPR019888">
    <property type="entry name" value="Tscrpt_reg_AsnC-like"/>
</dbReference>
<evidence type="ECO:0000256" key="2">
    <source>
        <dbReference type="ARBA" id="ARBA00023125"/>
    </source>
</evidence>
<dbReference type="InterPro" id="IPR019887">
    <property type="entry name" value="Tscrpt_reg_AsnC/Lrp_C"/>
</dbReference>
<dbReference type="PROSITE" id="PS50956">
    <property type="entry name" value="HTH_ASNC_2"/>
    <property type="match status" value="1"/>
</dbReference>
<dbReference type="EMBL" id="CADCVO010000618">
    <property type="protein sequence ID" value="CAA9529590.1"/>
    <property type="molecule type" value="Genomic_DNA"/>
</dbReference>
<dbReference type="PANTHER" id="PTHR30154">
    <property type="entry name" value="LEUCINE-RESPONSIVE REGULATORY PROTEIN"/>
    <property type="match status" value="1"/>
</dbReference>
<feature type="domain" description="HTH asnC-type" evidence="4">
    <location>
        <begin position="4"/>
        <end position="65"/>
    </location>
</feature>
<gene>
    <name evidence="5" type="ORF">AVDCRST_MAG13-4045</name>
</gene>
<evidence type="ECO:0000313" key="5">
    <source>
        <dbReference type="EMBL" id="CAA9529590.1"/>
    </source>
</evidence>
<dbReference type="Gene3D" id="3.30.70.920">
    <property type="match status" value="1"/>
</dbReference>
<dbReference type="GO" id="GO:0043565">
    <property type="term" value="F:sequence-specific DNA binding"/>
    <property type="evidence" value="ECO:0007669"/>
    <property type="project" value="InterPro"/>
</dbReference>
<dbReference type="Pfam" id="PF01037">
    <property type="entry name" value="AsnC_trans_reg"/>
    <property type="match status" value="1"/>
</dbReference>
<dbReference type="SMART" id="SM00344">
    <property type="entry name" value="HTH_ASNC"/>
    <property type="match status" value="1"/>
</dbReference>
<evidence type="ECO:0000259" key="4">
    <source>
        <dbReference type="PROSITE" id="PS50956"/>
    </source>
</evidence>
<accession>A0A6J4TQS2</accession>
<keyword evidence="2" id="KW-0238">DNA-binding</keyword>
<dbReference type="PANTHER" id="PTHR30154:SF45">
    <property type="entry name" value="TRANSCRIPTIONAL REGULATORY PROTEIN (PROBABLY ASNC-FAMILY)-RELATED"/>
    <property type="match status" value="1"/>
</dbReference>
<evidence type="ECO:0000256" key="1">
    <source>
        <dbReference type="ARBA" id="ARBA00023015"/>
    </source>
</evidence>
<reference evidence="5" key="1">
    <citation type="submission" date="2020-02" db="EMBL/GenBank/DDBJ databases">
        <authorList>
            <person name="Meier V. D."/>
        </authorList>
    </citation>
    <scope>NUCLEOTIDE SEQUENCE</scope>
    <source>
        <strain evidence="5">AVDCRST_MAG13</strain>
    </source>
</reference>
<dbReference type="InterPro" id="IPR036388">
    <property type="entry name" value="WH-like_DNA-bd_sf"/>
</dbReference>
<dbReference type="InterPro" id="IPR036390">
    <property type="entry name" value="WH_DNA-bd_sf"/>
</dbReference>
<dbReference type="Pfam" id="PF13404">
    <property type="entry name" value="HTH_AsnC-type"/>
    <property type="match status" value="1"/>
</dbReference>
<name>A0A6J4TQS2_9ACTN</name>
<protein>
    <submittedName>
        <fullName evidence="5">Transcriptional regulator, AsnC family</fullName>
    </submittedName>
</protein>
<keyword evidence="1" id="KW-0805">Transcription regulation</keyword>
<dbReference type="PRINTS" id="PR00033">
    <property type="entry name" value="HTHASNC"/>
</dbReference>
<dbReference type="InterPro" id="IPR000485">
    <property type="entry name" value="AsnC-type_HTH_dom"/>
</dbReference>